<organism evidence="6 7">
    <name type="scientific">Lolliginicoccus lacisalsi</name>
    <dbReference type="NCBI Taxonomy" id="2742202"/>
    <lineage>
        <taxon>Bacteria</taxon>
        <taxon>Bacillati</taxon>
        <taxon>Actinomycetota</taxon>
        <taxon>Actinomycetes</taxon>
        <taxon>Mycobacteriales</taxon>
        <taxon>Hoyosellaceae</taxon>
        <taxon>Lolliginicoccus</taxon>
    </lineage>
</organism>
<dbReference type="Pfam" id="PF01321">
    <property type="entry name" value="Creatinase_N"/>
    <property type="match status" value="1"/>
</dbReference>
<dbReference type="CDD" id="cd01092">
    <property type="entry name" value="APP-like"/>
    <property type="match status" value="1"/>
</dbReference>
<dbReference type="AlphaFoldDB" id="A0A927JAW0"/>
<gene>
    <name evidence="6" type="ORF">HT102_02145</name>
</gene>
<keyword evidence="6" id="KW-0645">Protease</keyword>
<dbReference type="PANTHER" id="PTHR46112">
    <property type="entry name" value="AMINOPEPTIDASE"/>
    <property type="match status" value="1"/>
</dbReference>
<evidence type="ECO:0000313" key="7">
    <source>
        <dbReference type="Proteomes" id="UP000642993"/>
    </source>
</evidence>
<dbReference type="Pfam" id="PF00557">
    <property type="entry name" value="Peptidase_M24"/>
    <property type="match status" value="1"/>
</dbReference>
<protein>
    <submittedName>
        <fullName evidence="6">Aminopeptidase P family protein</fullName>
    </submittedName>
</protein>
<dbReference type="Gene3D" id="3.40.350.10">
    <property type="entry name" value="Creatinase/prolidase N-terminal domain"/>
    <property type="match status" value="1"/>
</dbReference>
<keyword evidence="2" id="KW-0378">Hydrolase</keyword>
<dbReference type="SUPFAM" id="SSF55920">
    <property type="entry name" value="Creatinase/aminopeptidase"/>
    <property type="match status" value="1"/>
</dbReference>
<dbReference type="GO" id="GO:0004177">
    <property type="term" value="F:aminopeptidase activity"/>
    <property type="evidence" value="ECO:0007669"/>
    <property type="project" value="UniProtKB-KW"/>
</dbReference>
<evidence type="ECO:0000259" key="5">
    <source>
        <dbReference type="Pfam" id="PF01321"/>
    </source>
</evidence>
<dbReference type="SUPFAM" id="SSF53092">
    <property type="entry name" value="Creatinase/prolidase N-terminal domain"/>
    <property type="match status" value="1"/>
</dbReference>
<dbReference type="InterPro" id="IPR050659">
    <property type="entry name" value="Peptidase_M24B"/>
</dbReference>
<dbReference type="PROSITE" id="PS00491">
    <property type="entry name" value="PROLINE_PEPTIDASE"/>
    <property type="match status" value="1"/>
</dbReference>
<comment type="similarity">
    <text evidence="3">Belongs to the peptidase M24B family.</text>
</comment>
<reference evidence="6" key="1">
    <citation type="submission" date="2020-09" db="EMBL/GenBank/DDBJ databases">
        <title>Hoyosella lacisalsi sp. nov., a halotolerant actinobacterium isolated from soil of Lake Gudzhirganskoe.</title>
        <authorList>
            <person name="Yang Q."/>
            <person name="Guo P.Y."/>
            <person name="Liu S.W."/>
            <person name="Li F.N."/>
            <person name="Sun C.H."/>
        </authorList>
    </citation>
    <scope>NUCLEOTIDE SEQUENCE</scope>
    <source>
        <strain evidence="6">G463</strain>
    </source>
</reference>
<keyword evidence="1 3" id="KW-0479">Metal-binding</keyword>
<dbReference type="InterPro" id="IPR001131">
    <property type="entry name" value="Peptidase_M24B_aminopep-P_CS"/>
</dbReference>
<dbReference type="GO" id="GO:0046872">
    <property type="term" value="F:metal ion binding"/>
    <property type="evidence" value="ECO:0007669"/>
    <property type="project" value="UniProtKB-KW"/>
</dbReference>
<evidence type="ECO:0000256" key="3">
    <source>
        <dbReference type="RuleBase" id="RU000590"/>
    </source>
</evidence>
<dbReference type="PANTHER" id="PTHR46112:SF8">
    <property type="entry name" value="CYTOPLASMIC PEPTIDASE PEPQ-RELATED"/>
    <property type="match status" value="1"/>
</dbReference>
<evidence type="ECO:0000256" key="1">
    <source>
        <dbReference type="ARBA" id="ARBA00022723"/>
    </source>
</evidence>
<comment type="caution">
    <text evidence="6">The sequence shown here is derived from an EMBL/GenBank/DDBJ whole genome shotgun (WGS) entry which is preliminary data.</text>
</comment>
<dbReference type="InterPro" id="IPR029149">
    <property type="entry name" value="Creatin/AminoP/Spt16_N"/>
</dbReference>
<proteinExistence type="inferred from homology"/>
<keyword evidence="7" id="KW-1185">Reference proteome</keyword>
<feature type="domain" description="Peptidase M24" evidence="4">
    <location>
        <begin position="148"/>
        <end position="352"/>
    </location>
</feature>
<dbReference type="Gene3D" id="3.90.230.10">
    <property type="entry name" value="Creatinase/methionine aminopeptidase superfamily"/>
    <property type="match status" value="1"/>
</dbReference>
<keyword evidence="6" id="KW-0031">Aminopeptidase</keyword>
<accession>A0A927JAW0</accession>
<feature type="domain" description="Creatinase N-terminal" evidence="5">
    <location>
        <begin position="10"/>
        <end position="140"/>
    </location>
</feature>
<evidence type="ECO:0000259" key="4">
    <source>
        <dbReference type="Pfam" id="PF00557"/>
    </source>
</evidence>
<dbReference type="Proteomes" id="UP000642993">
    <property type="component" value="Unassembled WGS sequence"/>
</dbReference>
<dbReference type="InterPro" id="IPR000587">
    <property type="entry name" value="Creatinase_N"/>
</dbReference>
<dbReference type="InterPro" id="IPR000994">
    <property type="entry name" value="Pept_M24"/>
</dbReference>
<evidence type="ECO:0000256" key="2">
    <source>
        <dbReference type="ARBA" id="ARBA00022801"/>
    </source>
</evidence>
<evidence type="ECO:0000313" key="6">
    <source>
        <dbReference type="EMBL" id="MBD8505292.1"/>
    </source>
</evidence>
<name>A0A927JAW0_9ACTN</name>
<sequence length="378" mass="39428">MAGPETFAQRRERLRSLLADEGVDAILVTNLVNVRYLTGFTGSHAAVLVASDHKGGESATVIATDGRYATQVREQSPGVAVEMARSGALRLAALAAERLSGRLAFESSTVTVAQHELLVGEASGIDLVGTRGLVEGLRIVKDATEIAALEAACGAADRALARLLESGALRPGESERRVARKLEWLMHEEGAEGIAFETIVASGASSAVPHHRPTDALIERGDLVKMDFGAEVGGYHSDMTRTVVVGAPPEPWQRRIHDIVREAQHAGREASVEGALAGDIDGAARAVITAAGHGDDFVHSTGHGVGLEIHEAPSVARNADSRLLCNTAITVEPGIYLPGRGGVRIEDTVIITPAVAEGVTGGGGPAVLTTTTRELLVI</sequence>
<dbReference type="InterPro" id="IPR036005">
    <property type="entry name" value="Creatinase/aminopeptidase-like"/>
</dbReference>
<dbReference type="EMBL" id="JACYWE010000001">
    <property type="protein sequence ID" value="MBD8505292.1"/>
    <property type="molecule type" value="Genomic_DNA"/>
</dbReference>